<reference evidence="3" key="1">
    <citation type="submission" date="2020-09" db="EMBL/GenBank/DDBJ databases">
        <title>Genome-Enabled Discovery of Anthraquinone Biosynthesis in Senna tora.</title>
        <authorList>
            <person name="Kang S.-H."/>
            <person name="Pandey R.P."/>
            <person name="Lee C.-M."/>
            <person name="Sim J.-S."/>
            <person name="Jeong J.-T."/>
            <person name="Choi B.-S."/>
            <person name="Jung M."/>
            <person name="Ginzburg D."/>
            <person name="Zhao K."/>
            <person name="Won S.Y."/>
            <person name="Oh T.-J."/>
            <person name="Yu Y."/>
            <person name="Kim N.-H."/>
            <person name="Lee O.R."/>
            <person name="Lee T.-H."/>
            <person name="Bashyal P."/>
            <person name="Kim T.-S."/>
            <person name="Lee W.-H."/>
            <person name="Kawkins C."/>
            <person name="Kim C.-K."/>
            <person name="Kim J.S."/>
            <person name="Ahn B.O."/>
            <person name="Rhee S.Y."/>
            <person name="Sohng J.K."/>
        </authorList>
    </citation>
    <scope>NUCLEOTIDE SEQUENCE</scope>
    <source>
        <tissue evidence="3">Leaf</tissue>
    </source>
</reference>
<name>A0A834TGE0_9FABA</name>
<sequence>MTQMFDAVRHISISHNKWTIKVRVVRIWDTSPYPKTWAYHRMEMGAIVVAIEFCKIKEYSGSTSLSNSMFATRFFINSDVNELIEFRQGLQPQKLASPVNPNLNISGAIMSPLNAAFNGLPLSLIDDLYHSGDRAVVCILVEVLQVNNDRGWFYDACKWCAKKLEPDGAIFFCNKCQGLVNTSTSRFKIELIVMDDSSTANITVFDHEASTFRGMSTIELRKEHLEGKLKNKSIGENSNGDQIDLRSNDDDLITPVNDKSATIVDLEGRKLSFVDDSDSPIIATPSNDKRSTSKVSDDCTSSMDMSMNIDIPMKRIKIEKK</sequence>
<dbReference type="InterPro" id="IPR013955">
    <property type="entry name" value="Rep_factor-A_C"/>
</dbReference>
<dbReference type="EMBL" id="JAAIUW010000008">
    <property type="protein sequence ID" value="KAF7820697.1"/>
    <property type="molecule type" value="Genomic_DNA"/>
</dbReference>
<evidence type="ECO:0000259" key="2">
    <source>
        <dbReference type="Pfam" id="PF08646"/>
    </source>
</evidence>
<feature type="compositionally biased region" description="Basic and acidic residues" evidence="1">
    <location>
        <begin position="287"/>
        <end position="297"/>
    </location>
</feature>
<keyword evidence="3" id="KW-0238">DNA-binding</keyword>
<dbReference type="PANTHER" id="PTHR47165:SF4">
    <property type="entry name" value="OS03G0429900 PROTEIN"/>
    <property type="match status" value="1"/>
</dbReference>
<dbReference type="AlphaFoldDB" id="A0A834TGE0"/>
<dbReference type="InterPro" id="IPR012340">
    <property type="entry name" value="NA-bd_OB-fold"/>
</dbReference>
<dbReference type="OrthoDB" id="671687at2759"/>
<feature type="region of interest" description="Disordered" evidence="1">
    <location>
        <begin position="277"/>
        <end position="305"/>
    </location>
</feature>
<evidence type="ECO:0000313" key="3">
    <source>
        <dbReference type="EMBL" id="KAF7820697.1"/>
    </source>
</evidence>
<dbReference type="Proteomes" id="UP000634136">
    <property type="component" value="Unassembled WGS sequence"/>
</dbReference>
<comment type="caution">
    <text evidence="3">The sequence shown here is derived from an EMBL/GenBank/DDBJ whole genome shotgun (WGS) entry which is preliminary data.</text>
</comment>
<dbReference type="Gene3D" id="2.40.50.140">
    <property type="entry name" value="Nucleic acid-binding proteins"/>
    <property type="match status" value="2"/>
</dbReference>
<proteinExistence type="predicted"/>
<keyword evidence="4" id="KW-1185">Reference proteome</keyword>
<accession>A0A834TGE0</accession>
<feature type="domain" description="Replication factor A C-terminal" evidence="2">
    <location>
        <begin position="143"/>
        <end position="246"/>
    </location>
</feature>
<evidence type="ECO:0000256" key="1">
    <source>
        <dbReference type="SAM" id="MobiDB-lite"/>
    </source>
</evidence>
<dbReference type="PANTHER" id="PTHR47165">
    <property type="entry name" value="OS03G0429900 PROTEIN"/>
    <property type="match status" value="1"/>
</dbReference>
<dbReference type="SUPFAM" id="SSF50249">
    <property type="entry name" value="Nucleic acid-binding proteins"/>
    <property type="match status" value="1"/>
</dbReference>
<gene>
    <name evidence="3" type="ORF">G2W53_026152</name>
</gene>
<feature type="region of interest" description="Disordered" evidence="1">
    <location>
        <begin position="231"/>
        <end position="251"/>
    </location>
</feature>
<dbReference type="GO" id="GO:0003677">
    <property type="term" value="F:DNA binding"/>
    <property type="evidence" value="ECO:0007669"/>
    <property type="project" value="UniProtKB-KW"/>
</dbReference>
<dbReference type="Pfam" id="PF08646">
    <property type="entry name" value="Rep_fac-A_C"/>
    <property type="match status" value="1"/>
</dbReference>
<protein>
    <submittedName>
        <fullName evidence="3">Replication protein A 70 kDa DNA-binding subunit D-like</fullName>
    </submittedName>
</protein>
<evidence type="ECO:0000313" key="4">
    <source>
        <dbReference type="Proteomes" id="UP000634136"/>
    </source>
</evidence>
<organism evidence="3 4">
    <name type="scientific">Senna tora</name>
    <dbReference type="NCBI Taxonomy" id="362788"/>
    <lineage>
        <taxon>Eukaryota</taxon>
        <taxon>Viridiplantae</taxon>
        <taxon>Streptophyta</taxon>
        <taxon>Embryophyta</taxon>
        <taxon>Tracheophyta</taxon>
        <taxon>Spermatophyta</taxon>
        <taxon>Magnoliopsida</taxon>
        <taxon>eudicotyledons</taxon>
        <taxon>Gunneridae</taxon>
        <taxon>Pentapetalae</taxon>
        <taxon>rosids</taxon>
        <taxon>fabids</taxon>
        <taxon>Fabales</taxon>
        <taxon>Fabaceae</taxon>
        <taxon>Caesalpinioideae</taxon>
        <taxon>Cassia clade</taxon>
        <taxon>Senna</taxon>
    </lineage>
</organism>